<dbReference type="GO" id="GO:0005737">
    <property type="term" value="C:cytoplasm"/>
    <property type="evidence" value="ECO:0007669"/>
    <property type="project" value="TreeGrafter"/>
</dbReference>
<dbReference type="PATRIC" id="fig|1123269.5.peg.4593"/>
<organism evidence="2 3">
    <name type="scientific">Sphingomonas sanxanigenens DSM 19645 = NX02</name>
    <dbReference type="NCBI Taxonomy" id="1123269"/>
    <lineage>
        <taxon>Bacteria</taxon>
        <taxon>Pseudomonadati</taxon>
        <taxon>Pseudomonadota</taxon>
        <taxon>Alphaproteobacteria</taxon>
        <taxon>Sphingomonadales</taxon>
        <taxon>Sphingomonadaceae</taxon>
        <taxon>Sphingomonas</taxon>
    </lineage>
</organism>
<name>W0AIC0_9SPHN</name>
<evidence type="ECO:0000313" key="3">
    <source>
        <dbReference type="Proteomes" id="UP000018851"/>
    </source>
</evidence>
<dbReference type="OrthoDB" id="9778052at2"/>
<evidence type="ECO:0000259" key="1">
    <source>
        <dbReference type="Pfam" id="PF01370"/>
    </source>
</evidence>
<dbReference type="KEGG" id="ssan:NX02_23460"/>
<dbReference type="PANTHER" id="PTHR48079:SF6">
    <property type="entry name" value="NAD(P)-BINDING DOMAIN-CONTAINING PROTEIN-RELATED"/>
    <property type="match status" value="1"/>
</dbReference>
<dbReference type="Gene3D" id="3.40.50.720">
    <property type="entry name" value="NAD(P)-binding Rossmann-like Domain"/>
    <property type="match status" value="1"/>
</dbReference>
<dbReference type="eggNOG" id="COG0451">
    <property type="taxonomic scope" value="Bacteria"/>
</dbReference>
<gene>
    <name evidence="2" type="ORF">NX02_23460</name>
</gene>
<feature type="domain" description="NAD-dependent epimerase/dehydratase" evidence="1">
    <location>
        <begin position="7"/>
        <end position="232"/>
    </location>
</feature>
<reference evidence="2 3" key="1">
    <citation type="submission" date="2013-07" db="EMBL/GenBank/DDBJ databases">
        <title>Completed genome of Sphingomonas sanxanigenens NX02.</title>
        <authorList>
            <person name="Ma T."/>
            <person name="Huang H."/>
            <person name="Wu M."/>
            <person name="Li X."/>
            <person name="Li G."/>
        </authorList>
    </citation>
    <scope>NUCLEOTIDE SEQUENCE [LARGE SCALE GENOMIC DNA]</scope>
    <source>
        <strain evidence="2 3">NX02</strain>
    </source>
</reference>
<protein>
    <recommendedName>
        <fullName evidence="1">NAD-dependent epimerase/dehydratase domain-containing protein</fullName>
    </recommendedName>
</protein>
<dbReference type="InterPro" id="IPR051783">
    <property type="entry name" value="NAD(P)-dependent_oxidoreduct"/>
</dbReference>
<dbReference type="SUPFAM" id="SSF51735">
    <property type="entry name" value="NAD(P)-binding Rossmann-fold domains"/>
    <property type="match status" value="1"/>
</dbReference>
<dbReference type="GO" id="GO:0004029">
    <property type="term" value="F:aldehyde dehydrogenase (NAD+) activity"/>
    <property type="evidence" value="ECO:0007669"/>
    <property type="project" value="TreeGrafter"/>
</dbReference>
<dbReference type="AlphaFoldDB" id="W0AIC0"/>
<dbReference type="HOGENOM" id="CLU_007383_6_1_5"/>
<dbReference type="Pfam" id="PF01370">
    <property type="entry name" value="Epimerase"/>
    <property type="match status" value="1"/>
</dbReference>
<dbReference type="InterPro" id="IPR036291">
    <property type="entry name" value="NAD(P)-bd_dom_sf"/>
</dbReference>
<accession>W0AIC0</accession>
<sequence>MSAPRHALVTGATGGLGLTLVPTLLAAGYRVRATGRSTAMLGRLAALGAEPRAVDLTDPQALPPLCAGIDVVFHAAALSSPWGPFEAFERINVTATRQLLAAACGAGCDGFVFVSSPSIYAAPRDRVGLIETSAPCEPAMNAYAATKLAAERLVLGANGMRMKTVAIRPRAVMGPDDGVLLPRLLRIVQRGRFPLINGGKALVELTDVRDACRALLLADRHRVAAGGQAINISGGQPVTIRALVEALGEVAGRPIRFKPVSVDFAMRAAGLLETIYGLLPGRPEPPVTRYGVAMLAFSQTFDLSRARRLLGYEPLHDAVASAREAAANALGRA</sequence>
<dbReference type="Proteomes" id="UP000018851">
    <property type="component" value="Chromosome"/>
</dbReference>
<dbReference type="PANTHER" id="PTHR48079">
    <property type="entry name" value="PROTEIN YEEZ"/>
    <property type="match status" value="1"/>
</dbReference>
<proteinExistence type="predicted"/>
<dbReference type="STRING" id="1123269.NX02_23460"/>
<dbReference type="RefSeq" id="WP_025294428.1">
    <property type="nucleotide sequence ID" value="NZ_CP006644.1"/>
</dbReference>
<evidence type="ECO:0000313" key="2">
    <source>
        <dbReference type="EMBL" id="AHE56307.1"/>
    </source>
</evidence>
<dbReference type="EMBL" id="CP006644">
    <property type="protein sequence ID" value="AHE56307.1"/>
    <property type="molecule type" value="Genomic_DNA"/>
</dbReference>
<dbReference type="InterPro" id="IPR001509">
    <property type="entry name" value="Epimerase_deHydtase"/>
</dbReference>
<keyword evidence="3" id="KW-1185">Reference proteome</keyword>